<dbReference type="GO" id="GO:0006281">
    <property type="term" value="P:DNA repair"/>
    <property type="evidence" value="ECO:0007669"/>
    <property type="project" value="InterPro"/>
</dbReference>
<dbReference type="Pfam" id="PF04679">
    <property type="entry name" value="DNA_ligase_A_C"/>
    <property type="match status" value="1"/>
</dbReference>
<dbReference type="EC" id="6.5.1.1" evidence="2"/>
<evidence type="ECO:0000313" key="8">
    <source>
        <dbReference type="Proteomes" id="UP000825051"/>
    </source>
</evidence>
<dbReference type="RefSeq" id="WP_220164181.1">
    <property type="nucleotide sequence ID" value="NZ_CP080507.1"/>
</dbReference>
<dbReference type="InterPro" id="IPR050191">
    <property type="entry name" value="ATP-dep_DNA_ligase"/>
</dbReference>
<organism evidence="7 8">
    <name type="scientific">Horticoccus luteus</name>
    <dbReference type="NCBI Taxonomy" id="2862869"/>
    <lineage>
        <taxon>Bacteria</taxon>
        <taxon>Pseudomonadati</taxon>
        <taxon>Verrucomicrobiota</taxon>
        <taxon>Opitutia</taxon>
        <taxon>Opitutales</taxon>
        <taxon>Opitutaceae</taxon>
        <taxon>Horticoccus</taxon>
    </lineage>
</organism>
<dbReference type="CDD" id="cd07971">
    <property type="entry name" value="OBF_DNA_ligase_LigD"/>
    <property type="match status" value="1"/>
</dbReference>
<dbReference type="AlphaFoldDB" id="A0A8F9XHX7"/>
<dbReference type="NCBIfam" id="TIGR02779">
    <property type="entry name" value="NHEJ_ligase_lig"/>
    <property type="match status" value="1"/>
</dbReference>
<dbReference type="Gene3D" id="2.40.50.140">
    <property type="entry name" value="Nucleic acid-binding proteins"/>
    <property type="match status" value="1"/>
</dbReference>
<comment type="catalytic activity">
    <reaction evidence="4">
        <text>ATP + (deoxyribonucleotide)n-3'-hydroxyl + 5'-phospho-(deoxyribonucleotide)m = (deoxyribonucleotide)n+m + AMP + diphosphate.</text>
        <dbReference type="EC" id="6.5.1.1"/>
    </reaction>
</comment>
<dbReference type="Proteomes" id="UP000825051">
    <property type="component" value="Chromosome"/>
</dbReference>
<dbReference type="SUPFAM" id="SSF56091">
    <property type="entry name" value="DNA ligase/mRNA capping enzyme, catalytic domain"/>
    <property type="match status" value="1"/>
</dbReference>
<keyword evidence="8" id="KW-1185">Reference proteome</keyword>
<dbReference type="GO" id="GO:0005524">
    <property type="term" value="F:ATP binding"/>
    <property type="evidence" value="ECO:0007669"/>
    <property type="project" value="InterPro"/>
</dbReference>
<sequence length="362" mass="40276">MTRAKSTSPRAKSAGRKPGSRRTSSTARSPTRRKPSSGHAPTYVEPMKALATVQVPEGDWLVEIKFDGYRALSTVQDGRAEIWSRNHNSLAPLFPEISAALLSLPCSNATLDGEIVAVDDAGRPRFQLLQQLQRGSVRPPLLYYIFDLLHLNGKSFLSAPIETRKTALAKLLDRSRPPLRLSPVFDQPPARLLEQVRRDGLEGIVTKRSGSRYEPGRRSGQWLKCRIVMEQEFVIGGFTAPQGSRTVFGAILVGYYEGGRLRYAGKVGTGFDESTRQSLMREAKTLRLPSSPFSSLPLGRRSRYGQGLTPSVVASVVWVRPRLVAQIKFSEWTDEGQLRQPVFLGMRRDKPARAVHRELTAK</sequence>
<gene>
    <name evidence="7" type="primary">ligD</name>
    <name evidence="7" type="ORF">K0B96_04175</name>
</gene>
<evidence type="ECO:0000256" key="5">
    <source>
        <dbReference type="SAM" id="MobiDB-lite"/>
    </source>
</evidence>
<evidence type="ECO:0000313" key="7">
    <source>
        <dbReference type="EMBL" id="QYM79825.1"/>
    </source>
</evidence>
<feature type="compositionally biased region" description="Polar residues" evidence="5">
    <location>
        <begin position="1"/>
        <end position="10"/>
    </location>
</feature>
<dbReference type="CDD" id="cd07906">
    <property type="entry name" value="Adenylation_DNA_ligase_LigD_LigC"/>
    <property type="match status" value="1"/>
</dbReference>
<comment type="similarity">
    <text evidence="1">Belongs to the ATP-dependent DNA ligase family.</text>
</comment>
<dbReference type="GO" id="GO:0003910">
    <property type="term" value="F:DNA ligase (ATP) activity"/>
    <property type="evidence" value="ECO:0007669"/>
    <property type="project" value="UniProtKB-EC"/>
</dbReference>
<dbReference type="InterPro" id="IPR012340">
    <property type="entry name" value="NA-bd_OB-fold"/>
</dbReference>
<evidence type="ECO:0000256" key="1">
    <source>
        <dbReference type="ARBA" id="ARBA00007572"/>
    </source>
</evidence>
<proteinExistence type="inferred from homology"/>
<dbReference type="GO" id="GO:0006310">
    <property type="term" value="P:DNA recombination"/>
    <property type="evidence" value="ECO:0007669"/>
    <property type="project" value="InterPro"/>
</dbReference>
<feature type="domain" description="ATP-dependent DNA ligase family profile" evidence="6">
    <location>
        <begin position="143"/>
        <end position="268"/>
    </location>
</feature>
<evidence type="ECO:0000256" key="4">
    <source>
        <dbReference type="ARBA" id="ARBA00034003"/>
    </source>
</evidence>
<accession>A0A8F9XHX7</accession>
<name>A0A8F9XHX7_9BACT</name>
<protein>
    <recommendedName>
        <fullName evidence="2">DNA ligase (ATP)</fullName>
        <ecNumber evidence="2">6.5.1.1</ecNumber>
    </recommendedName>
</protein>
<dbReference type="PANTHER" id="PTHR45674:SF4">
    <property type="entry name" value="DNA LIGASE 1"/>
    <property type="match status" value="1"/>
</dbReference>
<reference evidence="7" key="1">
    <citation type="submission" date="2021-08" db="EMBL/GenBank/DDBJ databases">
        <title>Genome of a novel bacterium of the phylum Verrucomicrobia, Oleiharenicola sp. KSB-15.</title>
        <authorList>
            <person name="Chung J.-H."/>
            <person name="Ahn J.-H."/>
            <person name="Yoon Y."/>
            <person name="Kim D.-Y."/>
            <person name="An S.-H."/>
            <person name="Park I."/>
            <person name="Yeon J."/>
        </authorList>
    </citation>
    <scope>NUCLEOTIDE SEQUENCE</scope>
    <source>
        <strain evidence="7">KSB-15</strain>
    </source>
</reference>
<feature type="region of interest" description="Disordered" evidence="5">
    <location>
        <begin position="1"/>
        <end position="43"/>
    </location>
</feature>
<evidence type="ECO:0000256" key="2">
    <source>
        <dbReference type="ARBA" id="ARBA00012727"/>
    </source>
</evidence>
<dbReference type="Gene3D" id="3.30.470.30">
    <property type="entry name" value="DNA ligase/mRNA capping enzyme"/>
    <property type="match status" value="1"/>
</dbReference>
<dbReference type="InterPro" id="IPR014146">
    <property type="entry name" value="LigD_ligase_dom"/>
</dbReference>
<dbReference type="KEGG" id="ole:K0B96_04175"/>
<dbReference type="PANTHER" id="PTHR45674">
    <property type="entry name" value="DNA LIGASE 1/3 FAMILY MEMBER"/>
    <property type="match status" value="1"/>
</dbReference>
<dbReference type="SUPFAM" id="SSF50249">
    <property type="entry name" value="Nucleic acid-binding proteins"/>
    <property type="match status" value="1"/>
</dbReference>
<keyword evidence="3 7" id="KW-0436">Ligase</keyword>
<dbReference type="Pfam" id="PF01068">
    <property type="entry name" value="DNA_ligase_A_M"/>
    <property type="match status" value="1"/>
</dbReference>
<dbReference type="InterPro" id="IPR012309">
    <property type="entry name" value="DNA_ligase_ATP-dep_C"/>
</dbReference>
<evidence type="ECO:0000259" key="6">
    <source>
        <dbReference type="PROSITE" id="PS50160"/>
    </source>
</evidence>
<dbReference type="Gene3D" id="3.30.1490.70">
    <property type="match status" value="1"/>
</dbReference>
<dbReference type="PROSITE" id="PS50160">
    <property type="entry name" value="DNA_LIGASE_A3"/>
    <property type="match status" value="1"/>
</dbReference>
<evidence type="ECO:0000256" key="3">
    <source>
        <dbReference type="ARBA" id="ARBA00022598"/>
    </source>
</evidence>
<dbReference type="EMBL" id="CP080507">
    <property type="protein sequence ID" value="QYM79825.1"/>
    <property type="molecule type" value="Genomic_DNA"/>
</dbReference>
<dbReference type="InterPro" id="IPR012310">
    <property type="entry name" value="DNA_ligase_ATP-dep_cent"/>
</dbReference>